<evidence type="ECO:0000313" key="5">
    <source>
        <dbReference type="EMBL" id="SFJ68173.1"/>
    </source>
</evidence>
<dbReference type="GO" id="GO:0003677">
    <property type="term" value="F:DNA binding"/>
    <property type="evidence" value="ECO:0007669"/>
    <property type="project" value="UniProtKB-KW"/>
</dbReference>
<dbReference type="AlphaFoldDB" id="A0A1I3TCC8"/>
<keyword evidence="3" id="KW-0804">Transcription</keyword>
<keyword evidence="2" id="KW-0238">DNA-binding</keyword>
<dbReference type="Gene3D" id="1.10.10.10">
    <property type="entry name" value="Winged helix-like DNA-binding domain superfamily/Winged helix DNA-binding domain"/>
    <property type="match status" value="1"/>
</dbReference>
<dbReference type="EMBL" id="FORY01000008">
    <property type="protein sequence ID" value="SFJ68173.1"/>
    <property type="molecule type" value="Genomic_DNA"/>
</dbReference>
<dbReference type="InterPro" id="IPR016032">
    <property type="entry name" value="Sig_transdc_resp-reg_C-effctor"/>
</dbReference>
<protein>
    <submittedName>
        <fullName evidence="5">LuxR family transcriptional regulator</fullName>
    </submittedName>
</protein>
<evidence type="ECO:0000256" key="3">
    <source>
        <dbReference type="ARBA" id="ARBA00023163"/>
    </source>
</evidence>
<dbReference type="PROSITE" id="PS50043">
    <property type="entry name" value="HTH_LUXR_2"/>
    <property type="match status" value="1"/>
</dbReference>
<sequence length="249" mass="28215">MGDKGLKKDIQTILSANTVSEVWEPLLAYLQQIGFHHVLYGFTRFHTPNGFGDDKDHLFLTNFDQDYMKGYFLEGRYRHAPMIRWSIDNVGACSWGWITENMDSFTKQERDVVAFNKKMGVTCGYTIAFPHALKRAKAAIGLSLEPHKGTQEEADEIWAQHGEELEIICSVAHLKLVSLPLPKRMLTKRQREVLEWIGDGKTVADTAQILGLNKATVEKHLRLAREALGVETTAQAVLKASMHNQIFTF</sequence>
<dbReference type="SMART" id="SM00421">
    <property type="entry name" value="HTH_LUXR"/>
    <property type="match status" value="1"/>
</dbReference>
<dbReference type="PRINTS" id="PR00038">
    <property type="entry name" value="HTHLUXR"/>
</dbReference>
<dbReference type="Pfam" id="PF03472">
    <property type="entry name" value="Autoind_bind"/>
    <property type="match status" value="1"/>
</dbReference>
<dbReference type="InterPro" id="IPR036693">
    <property type="entry name" value="TF_LuxR_autoind-bd_dom_sf"/>
</dbReference>
<accession>A0A1I3TCC8</accession>
<reference evidence="5 6" key="1">
    <citation type="submission" date="2016-10" db="EMBL/GenBank/DDBJ databases">
        <authorList>
            <person name="de Groot N.N."/>
        </authorList>
    </citation>
    <scope>NUCLEOTIDE SEQUENCE [LARGE SCALE GENOMIC DNA]</scope>
    <source>
        <strain evidence="5 6">CGMCC 1.8891</strain>
    </source>
</reference>
<evidence type="ECO:0000259" key="4">
    <source>
        <dbReference type="PROSITE" id="PS50043"/>
    </source>
</evidence>
<evidence type="ECO:0000256" key="1">
    <source>
        <dbReference type="ARBA" id="ARBA00023015"/>
    </source>
</evidence>
<evidence type="ECO:0000313" key="6">
    <source>
        <dbReference type="Proteomes" id="UP000183299"/>
    </source>
</evidence>
<dbReference type="InterPro" id="IPR000792">
    <property type="entry name" value="Tscrpt_reg_LuxR_C"/>
</dbReference>
<dbReference type="SUPFAM" id="SSF75516">
    <property type="entry name" value="Pheromone-binding domain of LuxR-like quorum-sensing transcription factors"/>
    <property type="match status" value="1"/>
</dbReference>
<dbReference type="Pfam" id="PF00196">
    <property type="entry name" value="GerE"/>
    <property type="match status" value="1"/>
</dbReference>
<dbReference type="STRING" id="576117.SAMN04488138_10837"/>
<dbReference type="CDD" id="cd06170">
    <property type="entry name" value="LuxR_C_like"/>
    <property type="match status" value="1"/>
</dbReference>
<keyword evidence="1" id="KW-0805">Transcription regulation</keyword>
<dbReference type="InterPro" id="IPR005143">
    <property type="entry name" value="TF_LuxR_autoind-bd_dom"/>
</dbReference>
<feature type="domain" description="HTH luxR-type" evidence="4">
    <location>
        <begin position="179"/>
        <end position="244"/>
    </location>
</feature>
<dbReference type="Gene3D" id="3.30.450.80">
    <property type="entry name" value="Transcription factor LuxR-like, autoinducer-binding domain"/>
    <property type="match status" value="1"/>
</dbReference>
<dbReference type="OrthoDB" id="3679796at2"/>
<gene>
    <name evidence="5" type="ORF">SAMN04488138_10837</name>
</gene>
<dbReference type="InterPro" id="IPR036388">
    <property type="entry name" value="WH-like_DNA-bd_sf"/>
</dbReference>
<dbReference type="GO" id="GO:0006355">
    <property type="term" value="P:regulation of DNA-templated transcription"/>
    <property type="evidence" value="ECO:0007669"/>
    <property type="project" value="InterPro"/>
</dbReference>
<evidence type="ECO:0000256" key="2">
    <source>
        <dbReference type="ARBA" id="ARBA00023125"/>
    </source>
</evidence>
<name>A0A1I3TCC8_9RHOB</name>
<proteinExistence type="predicted"/>
<dbReference type="SUPFAM" id="SSF46894">
    <property type="entry name" value="C-terminal effector domain of the bipartite response regulators"/>
    <property type="match status" value="1"/>
</dbReference>
<organism evidence="5 6">
    <name type="scientific">Celeribacter halophilus</name>
    <dbReference type="NCBI Taxonomy" id="576117"/>
    <lineage>
        <taxon>Bacteria</taxon>
        <taxon>Pseudomonadati</taxon>
        <taxon>Pseudomonadota</taxon>
        <taxon>Alphaproteobacteria</taxon>
        <taxon>Rhodobacterales</taxon>
        <taxon>Roseobacteraceae</taxon>
        <taxon>Celeribacter</taxon>
    </lineage>
</organism>
<keyword evidence="6" id="KW-1185">Reference proteome</keyword>
<dbReference type="Proteomes" id="UP000183299">
    <property type="component" value="Unassembled WGS sequence"/>
</dbReference>